<name>A0A0A9DWK3_ARUDO</name>
<evidence type="ECO:0000313" key="1">
    <source>
        <dbReference type="EMBL" id="JAD92964.1"/>
    </source>
</evidence>
<reference evidence="1" key="1">
    <citation type="submission" date="2014-09" db="EMBL/GenBank/DDBJ databases">
        <authorList>
            <person name="Magalhaes I.L.F."/>
            <person name="Oliveira U."/>
            <person name="Santos F.R."/>
            <person name="Vidigal T.H.D.A."/>
            <person name="Brescovit A.D."/>
            <person name="Santos A.J."/>
        </authorList>
    </citation>
    <scope>NUCLEOTIDE SEQUENCE</scope>
    <source>
        <tissue evidence="1">Shoot tissue taken approximately 20 cm above the soil surface</tissue>
    </source>
</reference>
<sequence length="66" mass="7396">MASQPFMWELPSKMKAASMQAIRSIEHHHPLKEAASSKGQPWVVSYAVLQRVHGDTVTPKSPQIRT</sequence>
<dbReference type="AlphaFoldDB" id="A0A0A9DWK3"/>
<accession>A0A0A9DWK3</accession>
<organism evidence="1">
    <name type="scientific">Arundo donax</name>
    <name type="common">Giant reed</name>
    <name type="synonym">Donax arundinaceus</name>
    <dbReference type="NCBI Taxonomy" id="35708"/>
    <lineage>
        <taxon>Eukaryota</taxon>
        <taxon>Viridiplantae</taxon>
        <taxon>Streptophyta</taxon>
        <taxon>Embryophyta</taxon>
        <taxon>Tracheophyta</taxon>
        <taxon>Spermatophyta</taxon>
        <taxon>Magnoliopsida</taxon>
        <taxon>Liliopsida</taxon>
        <taxon>Poales</taxon>
        <taxon>Poaceae</taxon>
        <taxon>PACMAD clade</taxon>
        <taxon>Arundinoideae</taxon>
        <taxon>Arundineae</taxon>
        <taxon>Arundo</taxon>
    </lineage>
</organism>
<reference evidence="1" key="2">
    <citation type="journal article" date="2015" name="Data Brief">
        <title>Shoot transcriptome of the giant reed, Arundo donax.</title>
        <authorList>
            <person name="Barrero R.A."/>
            <person name="Guerrero F.D."/>
            <person name="Moolhuijzen P."/>
            <person name="Goolsby J.A."/>
            <person name="Tidwell J."/>
            <person name="Bellgard S.E."/>
            <person name="Bellgard M.I."/>
        </authorList>
    </citation>
    <scope>NUCLEOTIDE SEQUENCE</scope>
    <source>
        <tissue evidence="1">Shoot tissue taken approximately 20 cm above the soil surface</tissue>
    </source>
</reference>
<dbReference type="EMBL" id="GBRH01204931">
    <property type="protein sequence ID" value="JAD92964.1"/>
    <property type="molecule type" value="Transcribed_RNA"/>
</dbReference>
<protein>
    <submittedName>
        <fullName evidence="1">Uncharacterized protein</fullName>
    </submittedName>
</protein>
<proteinExistence type="predicted"/>